<protein>
    <recommendedName>
        <fullName evidence="1">Calcineurin-like phosphoesterase domain-containing protein</fullName>
    </recommendedName>
</protein>
<accession>A0A4R5W3Q2</accession>
<dbReference type="OrthoDB" id="8780072at2"/>
<gene>
    <name evidence="2" type="ORF">E2I14_09450</name>
</gene>
<dbReference type="GO" id="GO:0016787">
    <property type="term" value="F:hydrolase activity"/>
    <property type="evidence" value="ECO:0007669"/>
    <property type="project" value="InterPro"/>
</dbReference>
<dbReference type="AlphaFoldDB" id="A0A4R5W3Q2"/>
<dbReference type="RefSeq" id="WP_133327775.1">
    <property type="nucleotide sequence ID" value="NZ_SMYL01000003.1"/>
</dbReference>
<dbReference type="InterPro" id="IPR004843">
    <property type="entry name" value="Calcineurin-like_PHP"/>
</dbReference>
<dbReference type="InterPro" id="IPR029052">
    <property type="entry name" value="Metallo-depent_PP-like"/>
</dbReference>
<keyword evidence="3" id="KW-1185">Reference proteome</keyword>
<evidence type="ECO:0000313" key="3">
    <source>
        <dbReference type="Proteomes" id="UP000294829"/>
    </source>
</evidence>
<feature type="domain" description="Calcineurin-like phosphoesterase" evidence="1">
    <location>
        <begin position="306"/>
        <end position="462"/>
    </location>
</feature>
<comment type="caution">
    <text evidence="2">The sequence shown here is derived from an EMBL/GenBank/DDBJ whole genome shotgun (WGS) entry which is preliminary data.</text>
</comment>
<evidence type="ECO:0000313" key="2">
    <source>
        <dbReference type="EMBL" id="TDK66667.1"/>
    </source>
</evidence>
<name>A0A4R5W3Q2_9BURK</name>
<reference evidence="2 3" key="1">
    <citation type="submission" date="2019-03" db="EMBL/GenBank/DDBJ databases">
        <title>Sapientia aquatica gen. nov., sp. nov., isolated from a crater lake.</title>
        <authorList>
            <person name="Felfoldi T."/>
            <person name="Szabo A."/>
            <person name="Toth E."/>
            <person name="Schumann P."/>
            <person name="Keki Z."/>
            <person name="Marialigeti K."/>
            <person name="Mathe I."/>
        </authorList>
    </citation>
    <scope>NUCLEOTIDE SEQUENCE [LARGE SCALE GENOMIC DNA]</scope>
    <source>
        <strain evidence="2 3">SA-152</strain>
    </source>
</reference>
<proteinExistence type="predicted"/>
<sequence>MTQQPQNTEFHIAIHVNQQPQNEPPCTDGSPPAPVEAIILYPSLGTPLVLSPDQKYCCIYLAAPPRVAAHFGVVRRTPPTVSGSASSDTSNGIHFAPCAYALIDRHLRLVSMQCDKPTDANMELGMLYGGSYKNSYDLARQAIRTWQVAEFTPHALIRDRFGRHFATLSPHTVAAYPALQGGHVYAVELDLTRLVMPITSAEFLSFAWMVPVVKSTEASKDEEVGGFKRIIGQTYHYQDRLIARFLHQQQARQHHLPDVREYDMTLYSEANRFPETATTMLRHKTGGLTLAAWHPVIRASNTIPLKLGHLTDVHVNVRHQALANSPAQVIEDLPAAENDPDLDTPVGKKVCNSFLALKHLFDQMSPRQQPDTALLLTGDLIDFNRNVVPRSMDSYSTNIGQQWKNFNVLNNIDNPNLYQRGQDDMLVYSLIRYAYTERRLPVFMTTGNHEAYQIPYGISPRKNNRTVAVGLLEKGGTLPEHQEGTPYGRDRALVGTPTLSERLNKVAVNIFTDTAITELEHQYRDMDSASQWADGKANDGIAADHNLTIYEATLAYGPSYPQALTSNNFQARQLDWFSTLFTPLTDVVITLGNEANTAQSPARQIIAALGWGDAEEYVNLSTGYAKVGVDQQGLGILPRAPHAINPRQLTLLRRAQREKQQNPNAPFVVATHFTMLNYDMALPLKLAKPPTLTPSNSTGGAGAAGFTAANFGTCEQHVGTYFSDFVYGAANSHSRAQPSPSVAVDWHFSGHSHRAGVYEVTKDLAVTGRQIEISISANDPAFTPISAHVPQTQFIVSSCGGPIGVQNFEGELNGWTLRPPSGTLLDPLSGKITQITSKRFDLARGYNEQPRLAVALDYLTLTNKSSSADNDQPEIAPSHHAKTPLRFAHMTHPTKLDVYFNHQLAALDCIERIDFWVFEGSEQRLMTGRTKTIKTWHKLSPTYSAIPDKDNVIRRAQLTFTKEHIANLKASLAAGIVRQIGRAPRRTIAQAFCAVKLKKPADHWFWANDMRIGQGNPETWVFPIDISISGTEFQEKTFLTPNSALRFHRSAGERGEVPDWDWLAKTYKEKGYISIDDAISVPKNDQSKVQI</sequence>
<evidence type="ECO:0000259" key="1">
    <source>
        <dbReference type="Pfam" id="PF00149"/>
    </source>
</evidence>
<organism evidence="2 3">
    <name type="scientific">Sapientia aquatica</name>
    <dbReference type="NCBI Taxonomy" id="1549640"/>
    <lineage>
        <taxon>Bacteria</taxon>
        <taxon>Pseudomonadati</taxon>
        <taxon>Pseudomonadota</taxon>
        <taxon>Betaproteobacteria</taxon>
        <taxon>Burkholderiales</taxon>
        <taxon>Oxalobacteraceae</taxon>
        <taxon>Sapientia</taxon>
    </lineage>
</organism>
<dbReference type="EMBL" id="SMYL01000003">
    <property type="protein sequence ID" value="TDK66667.1"/>
    <property type="molecule type" value="Genomic_DNA"/>
</dbReference>
<dbReference type="SUPFAM" id="SSF56300">
    <property type="entry name" value="Metallo-dependent phosphatases"/>
    <property type="match status" value="1"/>
</dbReference>
<dbReference type="Proteomes" id="UP000294829">
    <property type="component" value="Unassembled WGS sequence"/>
</dbReference>
<dbReference type="Pfam" id="PF00149">
    <property type="entry name" value="Metallophos"/>
    <property type="match status" value="1"/>
</dbReference>